<organism evidence="4 5">
    <name type="scientific">Trachymyrmex cornetzi</name>
    <dbReference type="NCBI Taxonomy" id="471704"/>
    <lineage>
        <taxon>Eukaryota</taxon>
        <taxon>Metazoa</taxon>
        <taxon>Ecdysozoa</taxon>
        <taxon>Arthropoda</taxon>
        <taxon>Hexapoda</taxon>
        <taxon>Insecta</taxon>
        <taxon>Pterygota</taxon>
        <taxon>Neoptera</taxon>
        <taxon>Endopterygota</taxon>
        <taxon>Hymenoptera</taxon>
        <taxon>Apocrita</taxon>
        <taxon>Aculeata</taxon>
        <taxon>Formicoidea</taxon>
        <taxon>Formicidae</taxon>
        <taxon>Myrmicinae</taxon>
        <taxon>Trachymyrmex</taxon>
    </lineage>
</organism>
<evidence type="ECO:0000313" key="5">
    <source>
        <dbReference type="Proteomes" id="UP000078492"/>
    </source>
</evidence>
<feature type="domain" description="Menorin-like" evidence="3">
    <location>
        <begin position="40"/>
        <end position="289"/>
    </location>
</feature>
<reference evidence="4 5" key="1">
    <citation type="submission" date="2015-09" db="EMBL/GenBank/DDBJ databases">
        <title>Trachymyrmex cornetzi WGS genome.</title>
        <authorList>
            <person name="Nygaard S."/>
            <person name="Hu H."/>
            <person name="Boomsma J."/>
            <person name="Zhang G."/>
        </authorList>
    </citation>
    <scope>NUCLEOTIDE SEQUENCE [LARGE SCALE GENOMIC DNA]</scope>
    <source>
        <strain evidence="4">Tcor2-1</strain>
        <tissue evidence="4">Whole body</tissue>
    </source>
</reference>
<comment type="similarity">
    <text evidence="1">Belongs to the menorin family.</text>
</comment>
<accession>A0A151IVK7</accession>
<dbReference type="STRING" id="471704.A0A151IVK7"/>
<dbReference type="PANTHER" id="PTHR21184:SF6">
    <property type="entry name" value="CONSERVED PLASMA MEMBRANE PROTEIN"/>
    <property type="match status" value="1"/>
</dbReference>
<evidence type="ECO:0000256" key="1">
    <source>
        <dbReference type="ARBA" id="ARBA00044953"/>
    </source>
</evidence>
<keyword evidence="2" id="KW-0732">Signal</keyword>
<evidence type="ECO:0000256" key="2">
    <source>
        <dbReference type="SAM" id="SignalP"/>
    </source>
</evidence>
<dbReference type="InterPro" id="IPR019356">
    <property type="entry name" value="Menorin_dom"/>
</dbReference>
<dbReference type="EMBL" id="KQ980899">
    <property type="protein sequence ID" value="KYN11722.1"/>
    <property type="molecule type" value="Genomic_DNA"/>
</dbReference>
<dbReference type="AlphaFoldDB" id="A0A151IVK7"/>
<evidence type="ECO:0000313" key="4">
    <source>
        <dbReference type="EMBL" id="KYN11722.1"/>
    </source>
</evidence>
<sequence length="321" mass="35388">MANITILTIALLALVIQTTICNNCSSPCYPKEFFPNIKGNLTKIKWAHRVNSLMDLDKALVSADVMMLEGDVTMGKHTTTTNATTDKIPIMAHPPATESDLSLEEFININVNNGSKGIKLDFKSNEAFNYSKPILIKFQSSLKCPVILNADIVRGPVNATAPQVNASEFLVEARNIMPNSIFSVGWTTKYGKEYNITEGRYNMKQLKKMIDILTEHNINQPVTYPVRAGLATNDIDGMKALLKNTTSTGGATLTIWSLKDDYVDVAKLSKLIKEVGTDKVYLDIPEDLRNKLNLSSASTMTSAMMMNLVASLAFLVLSRML</sequence>
<keyword evidence="5" id="KW-1185">Reference proteome</keyword>
<feature type="chain" id="PRO_5007582345" description="Menorin-like domain-containing protein" evidence="2">
    <location>
        <begin position="22"/>
        <end position="321"/>
    </location>
</feature>
<dbReference type="Proteomes" id="UP000078492">
    <property type="component" value="Unassembled WGS sequence"/>
</dbReference>
<gene>
    <name evidence="4" type="ORF">ALC57_16121</name>
</gene>
<dbReference type="OrthoDB" id="413402at2759"/>
<name>A0A151IVK7_9HYME</name>
<dbReference type="GO" id="GO:0005615">
    <property type="term" value="C:extracellular space"/>
    <property type="evidence" value="ECO:0007669"/>
    <property type="project" value="TreeGrafter"/>
</dbReference>
<evidence type="ECO:0000259" key="3">
    <source>
        <dbReference type="Pfam" id="PF10223"/>
    </source>
</evidence>
<dbReference type="PANTHER" id="PTHR21184">
    <property type="entry name" value="MENORIN (DENDRITIC BRANCHING PROTEIN)"/>
    <property type="match status" value="1"/>
</dbReference>
<protein>
    <recommendedName>
        <fullName evidence="3">Menorin-like domain-containing protein</fullName>
    </recommendedName>
</protein>
<proteinExistence type="inferred from homology"/>
<feature type="signal peptide" evidence="2">
    <location>
        <begin position="1"/>
        <end position="21"/>
    </location>
</feature>
<dbReference type="KEGG" id="tcz:108767984"/>
<dbReference type="Pfam" id="PF10223">
    <property type="entry name" value="Menorin_N"/>
    <property type="match status" value="1"/>
</dbReference>